<gene>
    <name evidence="1" type="ORF">HQN60_00065</name>
</gene>
<dbReference type="KEGG" id="dee:HQN60_00065"/>
<proteinExistence type="predicted"/>
<accession>A0A6M8SQX6</accession>
<protein>
    <submittedName>
        <fullName evidence="1">Helix-turn-helix domain-containing protein</fullName>
    </submittedName>
</protein>
<dbReference type="Pfam" id="PF15943">
    <property type="entry name" value="YdaS_toxin"/>
    <property type="match status" value="1"/>
</dbReference>
<keyword evidence="2" id="KW-1185">Reference proteome</keyword>
<dbReference type="AlphaFoldDB" id="A0A6M8SQX6"/>
<dbReference type="InterPro" id="IPR010982">
    <property type="entry name" value="Lambda_DNA-bd_dom_sf"/>
</dbReference>
<dbReference type="GO" id="GO:0003677">
    <property type="term" value="F:DNA binding"/>
    <property type="evidence" value="ECO:0007669"/>
    <property type="project" value="InterPro"/>
</dbReference>
<sequence length="92" mass="10046">MCKNNLIAAVEVMGSQTALAEALRADGHHHIKQQHIFNWLTSKRPELMPPAEFCRSIEAATRAKGMPISRYELRPDVFGADPKVSSSGVASA</sequence>
<dbReference type="InterPro" id="IPR031856">
    <property type="entry name" value="YdaS_toxin-like"/>
</dbReference>
<reference evidence="1 2" key="1">
    <citation type="submission" date="2020-05" db="EMBL/GenBank/DDBJ databases">
        <title>Complete genome sequence of Deefgea sp. D17.</title>
        <authorList>
            <person name="Bae J.-W."/>
            <person name="Han J.E."/>
        </authorList>
    </citation>
    <scope>NUCLEOTIDE SEQUENCE [LARGE SCALE GENOMIC DNA]</scope>
    <source>
        <strain evidence="1 2">D17</strain>
    </source>
</reference>
<evidence type="ECO:0000313" key="1">
    <source>
        <dbReference type="EMBL" id="QKJ65259.1"/>
    </source>
</evidence>
<name>A0A6M8SQX6_9NEIS</name>
<dbReference type="Proteomes" id="UP000504844">
    <property type="component" value="Chromosome"/>
</dbReference>
<dbReference type="Gene3D" id="1.10.260.40">
    <property type="entry name" value="lambda repressor-like DNA-binding domains"/>
    <property type="match status" value="1"/>
</dbReference>
<dbReference type="RefSeq" id="WP_173531769.1">
    <property type="nucleotide sequence ID" value="NZ_CP054143.1"/>
</dbReference>
<evidence type="ECO:0000313" key="2">
    <source>
        <dbReference type="Proteomes" id="UP000504844"/>
    </source>
</evidence>
<dbReference type="EMBL" id="CP054143">
    <property type="protein sequence ID" value="QKJ65259.1"/>
    <property type="molecule type" value="Genomic_DNA"/>
</dbReference>
<organism evidence="1 2">
    <name type="scientific">Deefgea piscis</name>
    <dbReference type="NCBI Taxonomy" id="2739061"/>
    <lineage>
        <taxon>Bacteria</taxon>
        <taxon>Pseudomonadati</taxon>
        <taxon>Pseudomonadota</taxon>
        <taxon>Betaproteobacteria</taxon>
        <taxon>Neisseriales</taxon>
        <taxon>Chitinibacteraceae</taxon>
        <taxon>Deefgea</taxon>
    </lineage>
</organism>